<dbReference type="InterPro" id="IPR036537">
    <property type="entry name" value="Adaptor_Cbl_N_dom_sf"/>
</dbReference>
<dbReference type="InterPro" id="IPR035979">
    <property type="entry name" value="RBD_domain_sf"/>
</dbReference>
<dbReference type="InterPro" id="IPR012677">
    <property type="entry name" value="Nucleotide-bd_a/b_plait_sf"/>
</dbReference>
<name>A0A8S1JDF3_9CHLO</name>
<dbReference type="GO" id="GO:0003723">
    <property type="term" value="F:RNA binding"/>
    <property type="evidence" value="ECO:0007669"/>
    <property type="project" value="UniProtKB-UniRule"/>
</dbReference>
<dbReference type="GO" id="GO:0016567">
    <property type="term" value="P:protein ubiquitination"/>
    <property type="evidence" value="ECO:0007669"/>
    <property type="project" value="InterPro"/>
</dbReference>
<evidence type="ECO:0000313" key="5">
    <source>
        <dbReference type="EMBL" id="CAD7703876.1"/>
    </source>
</evidence>
<protein>
    <recommendedName>
        <fullName evidence="7">U-box domain-containing protein</fullName>
    </recommendedName>
</protein>
<dbReference type="Pfam" id="PF04564">
    <property type="entry name" value="U-box"/>
    <property type="match status" value="1"/>
</dbReference>
<dbReference type="InterPro" id="IPR045185">
    <property type="entry name" value="PUB22/23/24-like"/>
</dbReference>
<dbReference type="PANTHER" id="PTHR22849:SF163">
    <property type="entry name" value="U-BOX DOMAIN-CONTAINING PROTEIN"/>
    <property type="match status" value="1"/>
</dbReference>
<sequence length="501" mass="55382">MSMPVRSQLRTHRSTITTGGMHMRNSSGSLGGNSRLRGVDLAPSQDMSEFSSIGRDAVALATKMRGQQARHNQRNCRNLLGKIGSLESVLGSLIDSTSQSAKEMPMVLASMARVKAAMREAADLIARASSMGELAAFVRAPTLTEDFTLVSVWLADAVEGLEPVLSAVPHCARLKQKVDKLASGLRAMEYSSELEEQQKRQLDEMCQVMLHINTHAISRDKGTEKLADLLEGARGTIESEDVESFLDEVATGVYRARQRGNRQEEDLMETVQTAVCCHLLHQNHLQVPSDFTCPITLQIMKKPMMVVETGHTYDEEAITEWFARGRKTCPTTGVVLESMATTRNISVQRMIDDWVTENGPVTGFAWGKRDGTRVKKTPPKEPLIPTTPPEAPRKQPLQPKRQATASQEYPKSAEQPPPASTKTSLKLNHLAKWVTEEAIRSLFNKFGRITYCVVKNGAQPSSDNYGYVEFASLEQARAAIAAMNGYKMGDLKMEVKYARKT</sequence>
<dbReference type="PROSITE" id="PS51698">
    <property type="entry name" value="U_BOX"/>
    <property type="match status" value="1"/>
</dbReference>
<dbReference type="SUPFAM" id="SSF54928">
    <property type="entry name" value="RNA-binding domain, RBD"/>
    <property type="match status" value="1"/>
</dbReference>
<dbReference type="InterPro" id="IPR045210">
    <property type="entry name" value="RING-Ubox_PUB"/>
</dbReference>
<reference evidence="5" key="1">
    <citation type="submission" date="2020-12" db="EMBL/GenBank/DDBJ databases">
        <authorList>
            <person name="Iha C."/>
        </authorList>
    </citation>
    <scope>NUCLEOTIDE SEQUENCE</scope>
</reference>
<dbReference type="GO" id="GO:0061630">
    <property type="term" value="F:ubiquitin protein ligase activity"/>
    <property type="evidence" value="ECO:0007669"/>
    <property type="project" value="InterPro"/>
</dbReference>
<dbReference type="PANTHER" id="PTHR22849">
    <property type="entry name" value="WDSAM1 PROTEIN"/>
    <property type="match status" value="1"/>
</dbReference>
<dbReference type="EMBL" id="CAJHUC010002474">
    <property type="protein sequence ID" value="CAD7703876.1"/>
    <property type="molecule type" value="Genomic_DNA"/>
</dbReference>
<dbReference type="InterPro" id="IPR013083">
    <property type="entry name" value="Znf_RING/FYVE/PHD"/>
</dbReference>
<dbReference type="GO" id="GO:0007166">
    <property type="term" value="P:cell surface receptor signaling pathway"/>
    <property type="evidence" value="ECO:0007669"/>
    <property type="project" value="InterPro"/>
</dbReference>
<feature type="region of interest" description="Disordered" evidence="2">
    <location>
        <begin position="365"/>
        <end position="423"/>
    </location>
</feature>
<evidence type="ECO:0000259" key="4">
    <source>
        <dbReference type="PROSITE" id="PS51698"/>
    </source>
</evidence>
<feature type="compositionally biased region" description="Pro residues" evidence="2">
    <location>
        <begin position="380"/>
        <end position="390"/>
    </location>
</feature>
<dbReference type="Gene3D" id="1.20.930.20">
    <property type="entry name" value="Adaptor protein Cbl, N-terminal domain"/>
    <property type="match status" value="1"/>
</dbReference>
<keyword evidence="6" id="KW-1185">Reference proteome</keyword>
<dbReference type="PROSITE" id="PS50102">
    <property type="entry name" value="RRM"/>
    <property type="match status" value="1"/>
</dbReference>
<proteinExistence type="predicted"/>
<evidence type="ECO:0000259" key="3">
    <source>
        <dbReference type="PROSITE" id="PS50102"/>
    </source>
</evidence>
<feature type="domain" description="U-box" evidence="4">
    <location>
        <begin position="286"/>
        <end position="361"/>
    </location>
</feature>
<feature type="domain" description="RRM" evidence="3">
    <location>
        <begin position="423"/>
        <end position="500"/>
    </location>
</feature>
<feature type="region of interest" description="Disordered" evidence="2">
    <location>
        <begin position="1"/>
        <end position="40"/>
    </location>
</feature>
<evidence type="ECO:0008006" key="7">
    <source>
        <dbReference type="Google" id="ProtNLM"/>
    </source>
</evidence>
<dbReference type="Gene3D" id="3.30.40.10">
    <property type="entry name" value="Zinc/RING finger domain, C3HC4 (zinc finger)"/>
    <property type="match status" value="1"/>
</dbReference>
<dbReference type="Gene3D" id="3.30.70.330">
    <property type="match status" value="1"/>
</dbReference>
<evidence type="ECO:0000313" key="6">
    <source>
        <dbReference type="Proteomes" id="UP000708148"/>
    </source>
</evidence>
<dbReference type="CDD" id="cd16664">
    <property type="entry name" value="RING-Ubox_PUB"/>
    <property type="match status" value="1"/>
</dbReference>
<feature type="compositionally biased region" description="Low complexity" evidence="2">
    <location>
        <begin position="24"/>
        <end position="36"/>
    </location>
</feature>
<dbReference type="SMART" id="SM00360">
    <property type="entry name" value="RRM"/>
    <property type="match status" value="1"/>
</dbReference>
<dbReference type="AlphaFoldDB" id="A0A8S1JDF3"/>
<comment type="caution">
    <text evidence="5">The sequence shown here is derived from an EMBL/GenBank/DDBJ whole genome shotgun (WGS) entry which is preliminary data.</text>
</comment>
<dbReference type="InterPro" id="IPR003613">
    <property type="entry name" value="Ubox_domain"/>
</dbReference>
<accession>A0A8S1JDF3</accession>
<dbReference type="OrthoDB" id="2016400at2759"/>
<dbReference type="CDD" id="cd00590">
    <property type="entry name" value="RRM_SF"/>
    <property type="match status" value="1"/>
</dbReference>
<gene>
    <name evidence="5" type="ORF">OSTQU699_LOCUS9233</name>
</gene>
<dbReference type="SMART" id="SM00504">
    <property type="entry name" value="Ubox"/>
    <property type="match status" value="1"/>
</dbReference>
<evidence type="ECO:0000256" key="1">
    <source>
        <dbReference type="PROSITE-ProRule" id="PRU00176"/>
    </source>
</evidence>
<dbReference type="SUPFAM" id="SSF57850">
    <property type="entry name" value="RING/U-box"/>
    <property type="match status" value="1"/>
</dbReference>
<keyword evidence="1" id="KW-0694">RNA-binding</keyword>
<evidence type="ECO:0000256" key="2">
    <source>
        <dbReference type="SAM" id="MobiDB-lite"/>
    </source>
</evidence>
<dbReference type="InterPro" id="IPR000504">
    <property type="entry name" value="RRM_dom"/>
</dbReference>
<organism evidence="5 6">
    <name type="scientific">Ostreobium quekettii</name>
    <dbReference type="NCBI Taxonomy" id="121088"/>
    <lineage>
        <taxon>Eukaryota</taxon>
        <taxon>Viridiplantae</taxon>
        <taxon>Chlorophyta</taxon>
        <taxon>core chlorophytes</taxon>
        <taxon>Ulvophyceae</taxon>
        <taxon>TCBD clade</taxon>
        <taxon>Bryopsidales</taxon>
        <taxon>Ostreobineae</taxon>
        <taxon>Ostreobiaceae</taxon>
        <taxon>Ostreobium</taxon>
    </lineage>
</organism>
<dbReference type="Pfam" id="PF00076">
    <property type="entry name" value="RRM_1"/>
    <property type="match status" value="1"/>
</dbReference>
<dbReference type="Proteomes" id="UP000708148">
    <property type="component" value="Unassembled WGS sequence"/>
</dbReference>